<evidence type="ECO:0000259" key="8">
    <source>
        <dbReference type="PROSITE" id="PS51192"/>
    </source>
</evidence>
<keyword evidence="1 7" id="KW-0547">Nucleotide-binding</keyword>
<evidence type="ECO:0000256" key="3">
    <source>
        <dbReference type="ARBA" id="ARBA00022806"/>
    </source>
</evidence>
<gene>
    <name evidence="11" type="ORF">JOC54_003015</name>
</gene>
<feature type="short sequence motif" description="Q motif" evidence="6">
    <location>
        <begin position="4"/>
        <end position="32"/>
    </location>
</feature>
<dbReference type="InterPro" id="IPR005580">
    <property type="entry name" value="DbpA/CsdA_RNA-bd_dom"/>
</dbReference>
<dbReference type="InterPro" id="IPR044742">
    <property type="entry name" value="DEAD/DEAH_RhlB"/>
</dbReference>
<keyword evidence="12" id="KW-1185">Reference proteome</keyword>
<keyword evidence="4 7" id="KW-0067">ATP-binding</keyword>
<proteinExistence type="inferred from homology"/>
<evidence type="ECO:0000256" key="5">
    <source>
        <dbReference type="ARBA" id="ARBA00038437"/>
    </source>
</evidence>
<accession>A0ABS2SWX9</accession>
<dbReference type="InterPro" id="IPR027417">
    <property type="entry name" value="P-loop_NTPase"/>
</dbReference>
<dbReference type="GO" id="GO:0004386">
    <property type="term" value="F:helicase activity"/>
    <property type="evidence" value="ECO:0007669"/>
    <property type="project" value="UniProtKB-KW"/>
</dbReference>
<evidence type="ECO:0000256" key="4">
    <source>
        <dbReference type="ARBA" id="ARBA00022840"/>
    </source>
</evidence>
<evidence type="ECO:0000256" key="2">
    <source>
        <dbReference type="ARBA" id="ARBA00022801"/>
    </source>
</evidence>
<dbReference type="Gene3D" id="3.40.50.300">
    <property type="entry name" value="P-loop containing nucleotide triphosphate hydrolases"/>
    <property type="match status" value="2"/>
</dbReference>
<comment type="similarity">
    <text evidence="5 7">Belongs to the DEAD box helicase family.</text>
</comment>
<evidence type="ECO:0000259" key="10">
    <source>
        <dbReference type="PROSITE" id="PS51195"/>
    </source>
</evidence>
<dbReference type="Pfam" id="PF03880">
    <property type="entry name" value="DbpA"/>
    <property type="match status" value="1"/>
</dbReference>
<dbReference type="SMART" id="SM00487">
    <property type="entry name" value="DEXDc"/>
    <property type="match status" value="1"/>
</dbReference>
<evidence type="ECO:0000256" key="7">
    <source>
        <dbReference type="RuleBase" id="RU000492"/>
    </source>
</evidence>
<dbReference type="InterPro" id="IPR014001">
    <property type="entry name" value="Helicase_ATP-bd"/>
</dbReference>
<evidence type="ECO:0000313" key="11">
    <source>
        <dbReference type="EMBL" id="MBM7839735.1"/>
    </source>
</evidence>
<dbReference type="CDD" id="cd18787">
    <property type="entry name" value="SF2_C_DEAD"/>
    <property type="match status" value="1"/>
</dbReference>
<keyword evidence="2 7" id="KW-0378">Hydrolase</keyword>
<dbReference type="PANTHER" id="PTHR47959">
    <property type="entry name" value="ATP-DEPENDENT RNA HELICASE RHLE-RELATED"/>
    <property type="match status" value="1"/>
</dbReference>
<dbReference type="EMBL" id="JAFBCV010000009">
    <property type="protein sequence ID" value="MBM7839735.1"/>
    <property type="molecule type" value="Genomic_DNA"/>
</dbReference>
<dbReference type="PROSITE" id="PS51192">
    <property type="entry name" value="HELICASE_ATP_BIND_1"/>
    <property type="match status" value="1"/>
</dbReference>
<dbReference type="Proteomes" id="UP001179280">
    <property type="component" value="Unassembled WGS sequence"/>
</dbReference>
<dbReference type="InterPro" id="IPR050079">
    <property type="entry name" value="DEAD_box_RNA_helicase"/>
</dbReference>
<evidence type="ECO:0000259" key="9">
    <source>
        <dbReference type="PROSITE" id="PS51194"/>
    </source>
</evidence>
<reference evidence="11" key="1">
    <citation type="submission" date="2021-01" db="EMBL/GenBank/DDBJ databases">
        <title>Genomic Encyclopedia of Type Strains, Phase IV (KMG-IV): sequencing the most valuable type-strain genomes for metagenomic binning, comparative biology and taxonomic classification.</title>
        <authorList>
            <person name="Goeker M."/>
        </authorList>
    </citation>
    <scope>NUCLEOTIDE SEQUENCE</scope>
    <source>
        <strain evidence="11">DSM 21943</strain>
    </source>
</reference>
<dbReference type="PROSITE" id="PS51195">
    <property type="entry name" value="Q_MOTIF"/>
    <property type="match status" value="1"/>
</dbReference>
<dbReference type="PROSITE" id="PS51194">
    <property type="entry name" value="HELICASE_CTER"/>
    <property type="match status" value="1"/>
</dbReference>
<evidence type="ECO:0000256" key="6">
    <source>
        <dbReference type="PROSITE-ProRule" id="PRU00552"/>
    </source>
</evidence>
<dbReference type="InterPro" id="IPR014014">
    <property type="entry name" value="RNA_helicase_DEAD_Q_motif"/>
</dbReference>
<dbReference type="PANTHER" id="PTHR47959:SF1">
    <property type="entry name" value="ATP-DEPENDENT RNA HELICASE DBPA"/>
    <property type="match status" value="1"/>
</dbReference>
<feature type="domain" description="Helicase ATP-binding" evidence="8">
    <location>
        <begin position="37"/>
        <end position="207"/>
    </location>
</feature>
<feature type="domain" description="DEAD-box RNA helicase Q" evidence="10">
    <location>
        <begin position="4"/>
        <end position="32"/>
    </location>
</feature>
<dbReference type="RefSeq" id="WP_204466912.1">
    <property type="nucleotide sequence ID" value="NZ_JAFBCV010000009.1"/>
</dbReference>
<name>A0ABS2SWX9_9BACI</name>
<dbReference type="Gene3D" id="3.30.70.330">
    <property type="match status" value="1"/>
</dbReference>
<keyword evidence="3 7" id="KW-0347">Helicase</keyword>
<dbReference type="InterPro" id="IPR012677">
    <property type="entry name" value="Nucleotide-bd_a/b_plait_sf"/>
</dbReference>
<dbReference type="SUPFAM" id="SSF52540">
    <property type="entry name" value="P-loop containing nucleoside triphosphate hydrolases"/>
    <property type="match status" value="1"/>
</dbReference>
<dbReference type="Pfam" id="PF00271">
    <property type="entry name" value="Helicase_C"/>
    <property type="match status" value="1"/>
</dbReference>
<dbReference type="CDD" id="cd00268">
    <property type="entry name" value="DEADc"/>
    <property type="match status" value="1"/>
</dbReference>
<dbReference type="PROSITE" id="PS00039">
    <property type="entry name" value="DEAD_ATP_HELICASE"/>
    <property type="match status" value="1"/>
</dbReference>
<protein>
    <submittedName>
        <fullName evidence="11">Superfamily II DNA/RNA helicase</fullName>
    </submittedName>
</protein>
<organism evidence="11 12">
    <name type="scientific">Shouchella xiaoxiensis</name>
    <dbReference type="NCBI Taxonomy" id="766895"/>
    <lineage>
        <taxon>Bacteria</taxon>
        <taxon>Bacillati</taxon>
        <taxon>Bacillota</taxon>
        <taxon>Bacilli</taxon>
        <taxon>Bacillales</taxon>
        <taxon>Bacillaceae</taxon>
        <taxon>Shouchella</taxon>
    </lineage>
</organism>
<dbReference type="Pfam" id="PF00270">
    <property type="entry name" value="DEAD"/>
    <property type="match status" value="1"/>
</dbReference>
<evidence type="ECO:0000256" key="1">
    <source>
        <dbReference type="ARBA" id="ARBA00022741"/>
    </source>
</evidence>
<feature type="domain" description="Helicase C-terminal" evidence="9">
    <location>
        <begin position="232"/>
        <end position="381"/>
    </location>
</feature>
<dbReference type="InterPro" id="IPR011545">
    <property type="entry name" value="DEAD/DEAH_box_helicase_dom"/>
</dbReference>
<comment type="caution">
    <text evidence="11">The sequence shown here is derived from an EMBL/GenBank/DDBJ whole genome shotgun (WGS) entry which is preliminary data.</text>
</comment>
<dbReference type="InterPro" id="IPR001650">
    <property type="entry name" value="Helicase_C-like"/>
</dbReference>
<sequence>MTKKPFSTYLLSNEIKRALSLLHYTKPTTIQQLVVPLLLDNENQDIVVQSQTGSGKTAAYGIPLCEKIDWEENKVHSLILTPTRELAAQVQGDLTAIGRFKRLQIKAIYGKQSFEKQKLSLKQKSHVVVGTPGRVLDHLQKGTLDVSKLQYLVIDEADELFNRGFLEQLEEIVELLPKERTHLLFSATFPSELEQLMEQMLNKPVYLTNEEKADAPAIEHVVIESTKQTDNRVLDLLSVEQPENALIFCEMQTDVDSLFQKLRDFIPALGKLHGGMKQEERLDIMNQFKTGKIRYLLSTNLAARGIDVHKLELVIHASFPQTSEHYVHRTGRTGRNGAVGKSILLIHPDENEDLNELEQELNVVFRLQEEPVVSSQQRNLFFRAKKVVHVTEDKKKIDEGIMKIYLNGGKQKKIRAGDLVGTITSIPDVEASDIGIITVEQTASFVEILNYKGPYVLEHLRKVTVKGKQLKVHKAKK</sequence>
<dbReference type="InterPro" id="IPR000629">
    <property type="entry name" value="RNA-helicase_DEAD-box_CS"/>
</dbReference>
<dbReference type="SMART" id="SM00490">
    <property type="entry name" value="HELICc"/>
    <property type="match status" value="1"/>
</dbReference>
<dbReference type="CDD" id="cd12500">
    <property type="entry name" value="RRM_BsYxiN_like"/>
    <property type="match status" value="1"/>
</dbReference>
<evidence type="ECO:0000313" key="12">
    <source>
        <dbReference type="Proteomes" id="UP001179280"/>
    </source>
</evidence>